<dbReference type="GO" id="GO:0050909">
    <property type="term" value="P:sensory perception of taste"/>
    <property type="evidence" value="ECO:0007669"/>
    <property type="project" value="InterPro"/>
</dbReference>
<evidence type="ECO:0000256" key="6">
    <source>
        <dbReference type="ARBA" id="ARBA00023170"/>
    </source>
</evidence>
<proteinExistence type="predicted"/>
<dbReference type="InterPro" id="IPR013604">
    <property type="entry name" value="7TM_chemorcpt"/>
</dbReference>
<dbReference type="PANTHER" id="PTHR21143">
    <property type="entry name" value="INVERTEBRATE GUSTATORY RECEPTOR"/>
    <property type="match status" value="1"/>
</dbReference>
<feature type="transmembrane region" description="Helical" evidence="7">
    <location>
        <begin position="184"/>
        <end position="204"/>
    </location>
</feature>
<reference evidence="8" key="2">
    <citation type="journal article" date="2018" name="Environ. Sci. Technol.">
        <title>The Toxicogenome of Hyalella azteca: A Model for Sediment Ecotoxicology and Evolutionary Toxicology.</title>
        <authorList>
            <person name="Poynton H.C."/>
            <person name="Hasenbein S."/>
            <person name="Benoit J.B."/>
            <person name="Sepulveda M.S."/>
            <person name="Poelchau M.F."/>
            <person name="Hughes D.S.T."/>
            <person name="Murali S.C."/>
            <person name="Chen S."/>
            <person name="Glastad K.M."/>
            <person name="Goodisman M.A.D."/>
            <person name="Werren J.H."/>
            <person name="Vineis J.H."/>
            <person name="Bowen J.L."/>
            <person name="Friedrich M."/>
            <person name="Jones J."/>
            <person name="Robertson H.M."/>
            <person name="Feyereisen R."/>
            <person name="Mechler-Hickson A."/>
            <person name="Mathers N."/>
            <person name="Lee C.E."/>
            <person name="Colbourne J.K."/>
            <person name="Biales A."/>
            <person name="Johnston J.S."/>
            <person name="Wellborn G.A."/>
            <person name="Rosendale A.J."/>
            <person name="Cridge A.G."/>
            <person name="Munoz-Torres M.C."/>
            <person name="Bain P.A."/>
            <person name="Manny A.R."/>
            <person name="Major K.M."/>
            <person name="Lambert F.N."/>
            <person name="Vulpe C.D."/>
            <person name="Tuck P."/>
            <person name="Blalock B.J."/>
            <person name="Lin Y.Y."/>
            <person name="Smith M.E."/>
            <person name="Ochoa-Acuna H."/>
            <person name="Chen M.M."/>
            <person name="Childers C.P."/>
            <person name="Qu J."/>
            <person name="Dugan S."/>
            <person name="Lee S.L."/>
            <person name="Chao H."/>
            <person name="Dinh H."/>
            <person name="Han Y."/>
            <person name="Doddapaneni H."/>
            <person name="Worley K.C."/>
            <person name="Muzny D.M."/>
            <person name="Gibbs R.A."/>
            <person name="Richards S."/>
        </authorList>
    </citation>
    <scope>NUCLEOTIDE SEQUENCE</scope>
    <source>
        <strain evidence="8">HAZT.00-mixed</strain>
        <tissue evidence="8">Whole organism</tissue>
    </source>
</reference>
<dbReference type="GO" id="GO:0008049">
    <property type="term" value="P:male courtship behavior"/>
    <property type="evidence" value="ECO:0007669"/>
    <property type="project" value="TreeGrafter"/>
</dbReference>
<keyword evidence="3 7" id="KW-0812">Transmembrane</keyword>
<evidence type="ECO:0000256" key="2">
    <source>
        <dbReference type="ARBA" id="ARBA00022475"/>
    </source>
</evidence>
<dbReference type="GO" id="GO:0030425">
    <property type="term" value="C:dendrite"/>
    <property type="evidence" value="ECO:0007669"/>
    <property type="project" value="TreeGrafter"/>
</dbReference>
<evidence type="ECO:0000256" key="3">
    <source>
        <dbReference type="ARBA" id="ARBA00022692"/>
    </source>
</evidence>
<dbReference type="Proteomes" id="UP000711488">
    <property type="component" value="Unassembled WGS sequence"/>
</dbReference>
<feature type="transmembrane region" description="Helical" evidence="7">
    <location>
        <begin position="406"/>
        <end position="424"/>
    </location>
</feature>
<dbReference type="GO" id="GO:0007635">
    <property type="term" value="P:chemosensory behavior"/>
    <property type="evidence" value="ECO:0007669"/>
    <property type="project" value="TreeGrafter"/>
</dbReference>
<feature type="transmembrane region" description="Helical" evidence="7">
    <location>
        <begin position="480"/>
        <end position="497"/>
    </location>
</feature>
<dbReference type="PANTHER" id="PTHR21143:SF104">
    <property type="entry name" value="GUSTATORY RECEPTOR 8A-RELATED"/>
    <property type="match status" value="1"/>
</dbReference>
<reference evidence="8" key="1">
    <citation type="submission" date="2014-08" db="EMBL/GenBank/DDBJ databases">
        <authorList>
            <person name="Murali S."/>
            <person name="Richards S."/>
            <person name="Bandaranaike D."/>
            <person name="Bellair M."/>
            <person name="Blankenburg K."/>
            <person name="Chao H."/>
            <person name="Dinh H."/>
            <person name="Doddapaneni H."/>
            <person name="Dugan-Rocha S."/>
            <person name="Elkadiri S."/>
            <person name="Gnanaolivu R."/>
            <person name="Hughes D."/>
            <person name="Lee S."/>
            <person name="Li M."/>
            <person name="Ming W."/>
            <person name="Munidasa M."/>
            <person name="Muniz J."/>
            <person name="Nguyen L."/>
            <person name="Osuji N."/>
            <person name="Pu L.-L."/>
            <person name="Puazo M."/>
            <person name="Skinner E."/>
            <person name="Qu C."/>
            <person name="Quiroz J."/>
            <person name="Raj R."/>
            <person name="Weissenberger G."/>
            <person name="Xin Y."/>
            <person name="Zou X."/>
            <person name="Han Y."/>
            <person name="Worley K."/>
            <person name="Muzny D."/>
            <person name="Gibbs R."/>
        </authorList>
    </citation>
    <scope>NUCLEOTIDE SEQUENCE</scope>
    <source>
        <strain evidence="8">HAZT.00-mixed</strain>
        <tissue evidence="8">Whole organism</tissue>
    </source>
</reference>
<evidence type="ECO:0000256" key="4">
    <source>
        <dbReference type="ARBA" id="ARBA00022989"/>
    </source>
</evidence>
<feature type="transmembrane region" description="Helical" evidence="7">
    <location>
        <begin position="133"/>
        <end position="153"/>
    </location>
</feature>
<evidence type="ECO:0000313" key="8">
    <source>
        <dbReference type="EMBL" id="KAA0203665.1"/>
    </source>
</evidence>
<evidence type="ECO:0000256" key="1">
    <source>
        <dbReference type="ARBA" id="ARBA00004651"/>
    </source>
</evidence>
<evidence type="ECO:0000256" key="5">
    <source>
        <dbReference type="ARBA" id="ARBA00023136"/>
    </source>
</evidence>
<comment type="caution">
    <text evidence="8">The sequence shown here is derived from an EMBL/GenBank/DDBJ whole genome shotgun (WGS) entry which is preliminary data.</text>
</comment>
<evidence type="ECO:0000256" key="7">
    <source>
        <dbReference type="SAM" id="Phobius"/>
    </source>
</evidence>
<keyword evidence="2" id="KW-1003">Cell membrane</keyword>
<organism evidence="8">
    <name type="scientific">Hyalella azteca</name>
    <name type="common">Amphipod</name>
    <dbReference type="NCBI Taxonomy" id="294128"/>
    <lineage>
        <taxon>Eukaryota</taxon>
        <taxon>Metazoa</taxon>
        <taxon>Ecdysozoa</taxon>
        <taxon>Arthropoda</taxon>
        <taxon>Crustacea</taxon>
        <taxon>Multicrustacea</taxon>
        <taxon>Malacostraca</taxon>
        <taxon>Eumalacostraca</taxon>
        <taxon>Peracarida</taxon>
        <taxon>Amphipoda</taxon>
        <taxon>Senticaudata</taxon>
        <taxon>Talitrida</taxon>
        <taxon>Talitroidea</taxon>
        <taxon>Hyalellidae</taxon>
        <taxon>Hyalella</taxon>
    </lineage>
</organism>
<reference evidence="8" key="3">
    <citation type="submission" date="2019-06" db="EMBL/GenBank/DDBJ databases">
        <authorList>
            <person name="Poynton C."/>
            <person name="Hasenbein S."/>
            <person name="Benoit J.B."/>
            <person name="Sepulveda M.S."/>
            <person name="Poelchau M.F."/>
            <person name="Murali S.C."/>
            <person name="Chen S."/>
            <person name="Glastad K.M."/>
            <person name="Werren J.H."/>
            <person name="Vineis J.H."/>
            <person name="Bowen J.L."/>
            <person name="Friedrich M."/>
            <person name="Jones J."/>
            <person name="Robertson H.M."/>
            <person name="Feyereisen R."/>
            <person name="Mechler-Hickson A."/>
            <person name="Mathers N."/>
            <person name="Lee C.E."/>
            <person name="Colbourne J.K."/>
            <person name="Biales A."/>
            <person name="Johnston J.S."/>
            <person name="Wellborn G.A."/>
            <person name="Rosendale A.J."/>
            <person name="Cridge A.G."/>
            <person name="Munoz-Torres M.C."/>
            <person name="Bain P.A."/>
            <person name="Manny A.R."/>
            <person name="Major K.M."/>
            <person name="Lambert F.N."/>
            <person name="Vulpe C.D."/>
            <person name="Tuck P."/>
            <person name="Blalock B.J."/>
            <person name="Lin Y.-Y."/>
            <person name="Smith M.E."/>
            <person name="Ochoa-Acuna H."/>
            <person name="Chen M.-J.M."/>
            <person name="Childers C.P."/>
            <person name="Qu J."/>
            <person name="Dugan S."/>
            <person name="Lee S.L."/>
            <person name="Chao H."/>
            <person name="Dinh H."/>
            <person name="Han Y."/>
            <person name="Doddapaneni H."/>
            <person name="Worley K.C."/>
            <person name="Muzny D.M."/>
            <person name="Gibbs R.A."/>
            <person name="Richards S."/>
        </authorList>
    </citation>
    <scope>NUCLEOTIDE SEQUENCE</scope>
    <source>
        <strain evidence="8">HAZT.00-mixed</strain>
        <tissue evidence="8">Whole organism</tissue>
    </source>
</reference>
<accession>A0A6A0HFN6</accession>
<keyword evidence="4 7" id="KW-1133">Transmembrane helix</keyword>
<dbReference type="GO" id="GO:0043025">
    <property type="term" value="C:neuronal cell body"/>
    <property type="evidence" value="ECO:0007669"/>
    <property type="project" value="TreeGrafter"/>
</dbReference>
<dbReference type="GO" id="GO:0005886">
    <property type="term" value="C:plasma membrane"/>
    <property type="evidence" value="ECO:0007669"/>
    <property type="project" value="UniProtKB-SubCell"/>
</dbReference>
<name>A0A6A0HFN6_HYAAZ</name>
<feature type="transmembrane region" description="Helical" evidence="7">
    <location>
        <begin position="93"/>
        <end position="112"/>
    </location>
</feature>
<feature type="transmembrane region" description="Helical" evidence="7">
    <location>
        <begin position="216"/>
        <end position="233"/>
    </location>
</feature>
<feature type="transmembrane region" description="Helical" evidence="7">
    <location>
        <begin position="370"/>
        <end position="394"/>
    </location>
</feature>
<keyword evidence="5 7" id="KW-0472">Membrane</keyword>
<dbReference type="GO" id="GO:0030424">
    <property type="term" value="C:axon"/>
    <property type="evidence" value="ECO:0007669"/>
    <property type="project" value="TreeGrafter"/>
</dbReference>
<sequence>MNQDSTKTHLRIPFLSVVVFWLKVLRAFGCFPYSINLIEIDEETKPEHKIRWHEKIDDCYHDQIIGVTPVQVVPPAGKGKMLKIEITSFKHRWSNTCLLIGLTSFTILASFAEFKIQQEFLAVQMTSTEKTTAIIISIFGNFLYMCVTLHTWWNSSTLQNLVRITMEVLEEEKEHRNLQSVGNITLLFFPLLIVELVVLGYTQFKVGRELLREQMWESFAPIVWATGLLQLLINYSVYFSLVCINIVCQSCLVFSFENISRSLERKLEVLSRKRVGLVEKVYPQNNRNSHALAPHKRPRNISKLNTDHSSAFLKPELFNISLYSKENILAPRHWPAGQIQSTCSSTDGYSEIDLTQLLRLSMIQDEINNFFWFCTLIYSAAFVLFSAGVGFLSVMSGLTVNQSWSFVLYFVILLMPLGLLYHTADQLHDRKNRVIQKLAHLQLIAADPSEADQARRQLEFVRIQPGATAGSFFALSKAKLLGMIGFVGTYLVILLQFNGKATFLKDRFLNNTALQYGQLEDHN</sequence>
<comment type="subcellular location">
    <subcellularLocation>
        <location evidence="1">Cell membrane</location>
        <topology evidence="1">Multi-pass membrane protein</topology>
    </subcellularLocation>
</comment>
<protein>
    <submittedName>
        <fullName evidence="8">Gustatory receptor 23</fullName>
    </submittedName>
</protein>
<dbReference type="Pfam" id="PF08395">
    <property type="entry name" value="7tm_7"/>
    <property type="match status" value="1"/>
</dbReference>
<gene>
    <name evidence="8" type="ORF">HAZT_HAZT007409</name>
</gene>
<dbReference type="AlphaFoldDB" id="A0A6A0HFN6"/>
<dbReference type="EMBL" id="JQDR03001120">
    <property type="protein sequence ID" value="KAA0203665.1"/>
    <property type="molecule type" value="Genomic_DNA"/>
</dbReference>
<keyword evidence="6 8" id="KW-0675">Receptor</keyword>